<feature type="compositionally biased region" description="Basic and acidic residues" evidence="1">
    <location>
        <begin position="190"/>
        <end position="204"/>
    </location>
</feature>
<sequence>MDFRHSILIYNLPEAYVKDAVTSISERTTIPEKLIFLVGTDRWGVKLIFENEQNFRKVISLSVLHVRGKKYSLYPLVTDLIVFGKGPQVASSEVELLLERFAPVLIVYEVKNQQDVITFRAALNCPEIPEKIQPWTLQKFNTSGYEGTEFSISPFCRFCKGNGHFKIQCLKRQIPVVREAFGIPSALKQNDNDKKEKEEPRPQSDDQQPINMQSFSHSSFVPLYARTQVYKAPPAFGSHSALKRIYNDEKGKKEFKPQSHAQQHINMQRFPHFSYAALCPQPQKRTALSAFGSPSALKKNDNDKRKKESTPQFDNQQHKNMQSILHSPFAHPQLQPAAPAFGKPFVLVMNVNDEQEKKELMPQKSDDHQQRNMQNILHSTSSPLQPEVPTYGHPRTNQMPQYPKYQSLPNATPLQLDAHVTLDFPSLPSRKVGDKHTTEAASSDSSTGFDNFAKVGSDSSTKCANFAGGSSDISAVCRNDCDMKQISGLEATSSNPLPPATNLKHLIPPSMIHDIEKLKLFFSQCKNFKHIYKSGLRYPEGIGTLLRQLRKIVKFNKDIKTKSEEEMKFIAWICLLLSKLQYLHLKKNIDLESFYEPSL</sequence>
<comment type="caution">
    <text evidence="2">The sequence shown here is derived from an EMBL/GenBank/DDBJ whole genome shotgun (WGS) entry which is preliminary data.</text>
</comment>
<reference evidence="2 3" key="1">
    <citation type="submission" date="2024-04" db="EMBL/GenBank/DDBJ databases">
        <authorList>
            <person name="Rising A."/>
            <person name="Reimegard J."/>
            <person name="Sonavane S."/>
            <person name="Akerstrom W."/>
            <person name="Nylinder S."/>
            <person name="Hedman E."/>
            <person name="Kallberg Y."/>
        </authorList>
    </citation>
    <scope>NUCLEOTIDE SEQUENCE [LARGE SCALE GENOMIC DNA]</scope>
</reference>
<dbReference type="AlphaFoldDB" id="A0AAV2A2K9"/>
<dbReference type="EMBL" id="CAXIEN010000100">
    <property type="protein sequence ID" value="CAL1277200.1"/>
    <property type="molecule type" value="Genomic_DNA"/>
</dbReference>
<dbReference type="Proteomes" id="UP001497382">
    <property type="component" value="Unassembled WGS sequence"/>
</dbReference>
<organism evidence="2 3">
    <name type="scientific">Larinioides sclopetarius</name>
    <dbReference type="NCBI Taxonomy" id="280406"/>
    <lineage>
        <taxon>Eukaryota</taxon>
        <taxon>Metazoa</taxon>
        <taxon>Ecdysozoa</taxon>
        <taxon>Arthropoda</taxon>
        <taxon>Chelicerata</taxon>
        <taxon>Arachnida</taxon>
        <taxon>Araneae</taxon>
        <taxon>Araneomorphae</taxon>
        <taxon>Entelegynae</taxon>
        <taxon>Araneoidea</taxon>
        <taxon>Araneidae</taxon>
        <taxon>Larinioides</taxon>
    </lineage>
</organism>
<feature type="region of interest" description="Disordered" evidence="1">
    <location>
        <begin position="288"/>
        <end position="317"/>
    </location>
</feature>
<accession>A0AAV2A2K9</accession>
<evidence type="ECO:0000313" key="2">
    <source>
        <dbReference type="EMBL" id="CAL1277200.1"/>
    </source>
</evidence>
<gene>
    <name evidence="2" type="ORF">LARSCL_LOCUS9082</name>
</gene>
<feature type="compositionally biased region" description="Polar residues" evidence="1">
    <location>
        <begin position="439"/>
        <end position="449"/>
    </location>
</feature>
<protein>
    <recommendedName>
        <fullName evidence="4">DUF4283 domain-containing protein</fullName>
    </recommendedName>
</protein>
<feature type="region of interest" description="Disordered" evidence="1">
    <location>
        <begin position="185"/>
        <end position="211"/>
    </location>
</feature>
<evidence type="ECO:0008006" key="4">
    <source>
        <dbReference type="Google" id="ProtNLM"/>
    </source>
</evidence>
<keyword evidence="3" id="KW-1185">Reference proteome</keyword>
<name>A0AAV2A2K9_9ARAC</name>
<proteinExistence type="predicted"/>
<evidence type="ECO:0000256" key="1">
    <source>
        <dbReference type="SAM" id="MobiDB-lite"/>
    </source>
</evidence>
<evidence type="ECO:0000313" key="3">
    <source>
        <dbReference type="Proteomes" id="UP001497382"/>
    </source>
</evidence>
<feature type="region of interest" description="Disordered" evidence="1">
    <location>
        <begin position="427"/>
        <end position="449"/>
    </location>
</feature>
<feature type="region of interest" description="Disordered" evidence="1">
    <location>
        <begin position="378"/>
        <end position="401"/>
    </location>
</feature>
<feature type="compositionally biased region" description="Basic and acidic residues" evidence="1">
    <location>
        <begin position="298"/>
        <end position="309"/>
    </location>
</feature>